<dbReference type="EnsemblPlants" id="TuG1812G0100002103.01.T01">
    <property type="protein sequence ID" value="TuG1812G0100002103.01.T01.cds356489"/>
    <property type="gene ID" value="TuG1812G0100002103.01"/>
</dbReference>
<dbReference type="Gene3D" id="1.25.40.10">
    <property type="entry name" value="Tetratricopeptide repeat domain"/>
    <property type="match status" value="1"/>
</dbReference>
<dbReference type="Proteomes" id="UP000015106">
    <property type="component" value="Chromosome 1"/>
</dbReference>
<dbReference type="InterPro" id="IPR002885">
    <property type="entry name" value="PPR_rpt"/>
</dbReference>
<dbReference type="InterPro" id="IPR011990">
    <property type="entry name" value="TPR-like_helical_dom_sf"/>
</dbReference>
<protein>
    <recommendedName>
        <fullName evidence="5">Pentatricopeptide repeat-containing protein</fullName>
    </recommendedName>
</protein>
<organism evidence="3 4">
    <name type="scientific">Triticum urartu</name>
    <name type="common">Red wild einkorn</name>
    <name type="synonym">Crithodium urartu</name>
    <dbReference type="NCBI Taxonomy" id="4572"/>
    <lineage>
        <taxon>Eukaryota</taxon>
        <taxon>Viridiplantae</taxon>
        <taxon>Streptophyta</taxon>
        <taxon>Embryophyta</taxon>
        <taxon>Tracheophyta</taxon>
        <taxon>Spermatophyta</taxon>
        <taxon>Magnoliopsida</taxon>
        <taxon>Liliopsida</taxon>
        <taxon>Poales</taxon>
        <taxon>Poaceae</taxon>
        <taxon>BOP clade</taxon>
        <taxon>Pooideae</taxon>
        <taxon>Triticodae</taxon>
        <taxon>Triticeae</taxon>
        <taxon>Triticinae</taxon>
        <taxon>Triticum</taxon>
    </lineage>
</organism>
<dbReference type="Pfam" id="PF13041">
    <property type="entry name" value="PPR_2"/>
    <property type="match status" value="1"/>
</dbReference>
<keyword evidence="2" id="KW-0809">Transit peptide</keyword>
<dbReference type="AlphaFoldDB" id="A0A8R7P1L1"/>
<evidence type="ECO:0000313" key="3">
    <source>
        <dbReference type="EnsemblPlants" id="TuG1812G0100002103.01.T01.cds356489"/>
    </source>
</evidence>
<dbReference type="NCBIfam" id="TIGR00756">
    <property type="entry name" value="PPR"/>
    <property type="match status" value="1"/>
</dbReference>
<evidence type="ECO:0000256" key="1">
    <source>
        <dbReference type="ARBA" id="ARBA00022737"/>
    </source>
</evidence>
<evidence type="ECO:0000256" key="2">
    <source>
        <dbReference type="ARBA" id="ARBA00022946"/>
    </source>
</evidence>
<reference evidence="3" key="2">
    <citation type="submission" date="2018-03" db="EMBL/GenBank/DDBJ databases">
        <title>The Triticum urartu genome reveals the dynamic nature of wheat genome evolution.</title>
        <authorList>
            <person name="Ling H."/>
            <person name="Ma B."/>
            <person name="Shi X."/>
            <person name="Liu H."/>
            <person name="Dong L."/>
            <person name="Sun H."/>
            <person name="Cao Y."/>
            <person name="Gao Q."/>
            <person name="Zheng S."/>
            <person name="Li Y."/>
            <person name="Yu Y."/>
            <person name="Du H."/>
            <person name="Qi M."/>
            <person name="Li Y."/>
            <person name="Yu H."/>
            <person name="Cui Y."/>
            <person name="Wang N."/>
            <person name="Chen C."/>
            <person name="Wu H."/>
            <person name="Zhao Y."/>
            <person name="Zhang J."/>
            <person name="Li Y."/>
            <person name="Zhou W."/>
            <person name="Zhang B."/>
            <person name="Hu W."/>
            <person name="Eijk M."/>
            <person name="Tang J."/>
            <person name="Witsenboer H."/>
            <person name="Zhao S."/>
            <person name="Li Z."/>
            <person name="Zhang A."/>
            <person name="Wang D."/>
            <person name="Liang C."/>
        </authorList>
    </citation>
    <scope>NUCLEOTIDE SEQUENCE [LARGE SCALE GENOMIC DNA]</scope>
    <source>
        <strain evidence="3">cv. G1812</strain>
    </source>
</reference>
<evidence type="ECO:0000313" key="4">
    <source>
        <dbReference type="Proteomes" id="UP000015106"/>
    </source>
</evidence>
<reference evidence="3" key="3">
    <citation type="submission" date="2022-06" db="UniProtKB">
        <authorList>
            <consortium name="EnsemblPlants"/>
        </authorList>
    </citation>
    <scope>IDENTIFICATION</scope>
</reference>
<proteinExistence type="predicted"/>
<keyword evidence="1" id="KW-0677">Repeat</keyword>
<accession>A0A8R7P1L1</accession>
<reference evidence="4" key="1">
    <citation type="journal article" date="2013" name="Nature">
        <title>Draft genome of the wheat A-genome progenitor Triticum urartu.</title>
        <authorList>
            <person name="Ling H.Q."/>
            <person name="Zhao S."/>
            <person name="Liu D."/>
            <person name="Wang J."/>
            <person name="Sun H."/>
            <person name="Zhang C."/>
            <person name="Fan H."/>
            <person name="Li D."/>
            <person name="Dong L."/>
            <person name="Tao Y."/>
            <person name="Gao C."/>
            <person name="Wu H."/>
            <person name="Li Y."/>
            <person name="Cui Y."/>
            <person name="Guo X."/>
            <person name="Zheng S."/>
            <person name="Wang B."/>
            <person name="Yu K."/>
            <person name="Liang Q."/>
            <person name="Yang W."/>
            <person name="Lou X."/>
            <person name="Chen J."/>
            <person name="Feng M."/>
            <person name="Jian J."/>
            <person name="Zhang X."/>
            <person name="Luo G."/>
            <person name="Jiang Y."/>
            <person name="Liu J."/>
            <person name="Wang Z."/>
            <person name="Sha Y."/>
            <person name="Zhang B."/>
            <person name="Wu H."/>
            <person name="Tang D."/>
            <person name="Shen Q."/>
            <person name="Xue P."/>
            <person name="Zou S."/>
            <person name="Wang X."/>
            <person name="Liu X."/>
            <person name="Wang F."/>
            <person name="Yang Y."/>
            <person name="An X."/>
            <person name="Dong Z."/>
            <person name="Zhang K."/>
            <person name="Zhang X."/>
            <person name="Luo M.C."/>
            <person name="Dvorak J."/>
            <person name="Tong Y."/>
            <person name="Wang J."/>
            <person name="Yang H."/>
            <person name="Li Z."/>
            <person name="Wang D."/>
            <person name="Zhang A."/>
            <person name="Wang J."/>
        </authorList>
    </citation>
    <scope>NUCLEOTIDE SEQUENCE</scope>
    <source>
        <strain evidence="4">cv. G1812</strain>
    </source>
</reference>
<name>A0A8R7P1L1_TRIUA</name>
<keyword evidence="4" id="KW-1185">Reference proteome</keyword>
<evidence type="ECO:0008006" key="5">
    <source>
        <dbReference type="Google" id="ProtNLM"/>
    </source>
</evidence>
<sequence>MRLTRHFGHSVMGHTKDACGVFAEMLERGLQPSSHAYGALINGLIKDHKNKQGSLLSGKNIGGRFCNPDCYLYNAYKSVL</sequence>
<dbReference type="Gramene" id="TuG1812G0100002103.01.T01">
    <property type="protein sequence ID" value="TuG1812G0100002103.01.T01.cds356489"/>
    <property type="gene ID" value="TuG1812G0100002103.01"/>
</dbReference>